<organism evidence="4 5">
    <name type="scientific">Dunaliella salina</name>
    <name type="common">Green alga</name>
    <name type="synonym">Protococcus salinus</name>
    <dbReference type="NCBI Taxonomy" id="3046"/>
    <lineage>
        <taxon>Eukaryota</taxon>
        <taxon>Viridiplantae</taxon>
        <taxon>Chlorophyta</taxon>
        <taxon>core chlorophytes</taxon>
        <taxon>Chlorophyceae</taxon>
        <taxon>CS clade</taxon>
        <taxon>Chlamydomonadales</taxon>
        <taxon>Dunaliellaceae</taxon>
        <taxon>Dunaliella</taxon>
    </lineage>
</organism>
<feature type="compositionally biased region" description="Basic and acidic residues" evidence="2">
    <location>
        <begin position="120"/>
        <end position="133"/>
    </location>
</feature>
<dbReference type="EMBL" id="MU069698">
    <property type="protein sequence ID" value="KAF5835587.1"/>
    <property type="molecule type" value="Genomic_DNA"/>
</dbReference>
<sequence>MVEAAEIAPHPQPDPSAAGPSSGVTGSPLCTLLLSGWVRCAGLRASQLVTIPGAGDFQLERIEGPPGGSEAAGSGRDSGRSSRGERMGNKPGKGGGGGGGGGDAMDMEGSQPVLLAQTHTDEREPHTHTHTHDSDDEGEQTWPTDAEIADAQQNMFQRRLSKHKVPEGTSAYQAAWIMDSDAEEEEGSEDAGGSQGGADDLMAEGSARAHSEGEGDEAPDLVDNDDAGTDIMALDQDADEEDEGNDGGGKYARLQEEARAKREAEGEDAEHPDEMEVPLGVSARVRFQKYKGLKSFRSSPWDPKEWLPKEYSRIFAFENLRRAHKRAREAVERATSGADPLAVEPGNFVRIAVKDVPLDKANQVVARVQACFPSPETAVAAPSSGQGALPLVVMGLMAHESKMSVMHMSLRKARDCTESLPNKEHLLFFTGLRSFPARPILSSDTPGDKHKMERWLRAGQQTMASVYAPISYTPLPVLAFKSDPLGGPMQLVAAGAVRSCDPERIVLKKIVLTGYPVRVHKKRATVRFMFHDPDDIRWFKPVEVYTRAGRRGRITEAIGTHGAMKCIFDGPVQQRELVCMNLYKRVYPKWPEGNNLTYA</sequence>
<feature type="compositionally biased region" description="Basic and acidic residues" evidence="2">
    <location>
        <begin position="253"/>
        <end position="264"/>
    </location>
</feature>
<dbReference type="Proteomes" id="UP000815325">
    <property type="component" value="Unassembled WGS sequence"/>
</dbReference>
<comment type="similarity">
    <text evidence="1">Belongs to the TRAFAC class translation factor GTPase superfamily. Bms1-like GTPase family. TSR1 subfamily.</text>
</comment>
<reference evidence="4" key="1">
    <citation type="submission" date="2017-08" db="EMBL/GenBank/DDBJ databases">
        <authorList>
            <person name="Polle J.E."/>
            <person name="Barry K."/>
            <person name="Cushman J."/>
            <person name="Schmutz J."/>
            <person name="Tran D."/>
            <person name="Hathwaick L.T."/>
            <person name="Yim W.C."/>
            <person name="Jenkins J."/>
            <person name="Mckie-Krisberg Z.M."/>
            <person name="Prochnik S."/>
            <person name="Lindquist E."/>
            <person name="Dockter R.B."/>
            <person name="Adam C."/>
            <person name="Molina H."/>
            <person name="Bunkerborg J."/>
            <person name="Jin E."/>
            <person name="Buchheim M."/>
            <person name="Magnuson J."/>
        </authorList>
    </citation>
    <scope>NUCLEOTIDE SEQUENCE</scope>
    <source>
        <strain evidence="4">CCAP 19/18</strain>
    </source>
</reference>
<gene>
    <name evidence="4" type="ORF">DUNSADRAFT_7189</name>
</gene>
<feature type="compositionally biased region" description="Basic and acidic residues" evidence="2">
    <location>
        <begin position="77"/>
        <end position="88"/>
    </location>
</feature>
<keyword evidence="5" id="KW-1185">Reference proteome</keyword>
<feature type="compositionally biased region" description="Acidic residues" evidence="2">
    <location>
        <begin position="214"/>
        <end position="228"/>
    </location>
</feature>
<proteinExistence type="inferred from homology"/>
<dbReference type="SMART" id="SM01362">
    <property type="entry name" value="DUF663"/>
    <property type="match status" value="1"/>
</dbReference>
<evidence type="ECO:0000256" key="2">
    <source>
        <dbReference type="SAM" id="MobiDB-lite"/>
    </source>
</evidence>
<feature type="compositionally biased region" description="Acidic residues" evidence="2">
    <location>
        <begin position="265"/>
        <end position="276"/>
    </location>
</feature>
<feature type="compositionally biased region" description="Acidic residues" evidence="2">
    <location>
        <begin position="180"/>
        <end position="189"/>
    </location>
</feature>
<dbReference type="Pfam" id="PF04950">
    <property type="entry name" value="RIBIOP_C"/>
    <property type="match status" value="1"/>
</dbReference>
<feature type="compositionally biased region" description="Acidic residues" evidence="2">
    <location>
        <begin position="236"/>
        <end position="245"/>
    </location>
</feature>
<evidence type="ECO:0000256" key="1">
    <source>
        <dbReference type="ARBA" id="ARBA00038288"/>
    </source>
</evidence>
<dbReference type="InterPro" id="IPR007034">
    <property type="entry name" value="BMS1_TSR1_C"/>
</dbReference>
<accession>A0ABQ7GLX1</accession>
<feature type="region of interest" description="Disordered" evidence="2">
    <location>
        <begin position="120"/>
        <end position="276"/>
    </location>
</feature>
<feature type="domain" description="Ribosome biogenesis protein BMS1/TSR1 C-terminal" evidence="3">
    <location>
        <begin position="274"/>
        <end position="586"/>
    </location>
</feature>
<comment type="caution">
    <text evidence="4">The sequence shown here is derived from an EMBL/GenBank/DDBJ whole genome shotgun (WGS) entry which is preliminary data.</text>
</comment>
<dbReference type="PANTHER" id="PTHR12858:SF1">
    <property type="entry name" value="PRE-RRNA-PROCESSING PROTEIN TSR1 HOMOLOG"/>
    <property type="match status" value="1"/>
</dbReference>
<feature type="region of interest" description="Disordered" evidence="2">
    <location>
        <begin position="59"/>
        <end position="108"/>
    </location>
</feature>
<feature type="region of interest" description="Disordered" evidence="2">
    <location>
        <begin position="1"/>
        <end position="24"/>
    </location>
</feature>
<evidence type="ECO:0000313" key="4">
    <source>
        <dbReference type="EMBL" id="KAF5835587.1"/>
    </source>
</evidence>
<dbReference type="Pfam" id="PF08142">
    <property type="entry name" value="AARP2CN"/>
    <property type="match status" value="1"/>
</dbReference>
<protein>
    <submittedName>
        <fullName evidence="4">DUF663-domain-containing protein</fullName>
    </submittedName>
</protein>
<dbReference type="InterPro" id="IPR039761">
    <property type="entry name" value="Bms1/Tsr1"/>
</dbReference>
<dbReference type="InterPro" id="IPR012948">
    <property type="entry name" value="AARP2CN"/>
</dbReference>
<evidence type="ECO:0000259" key="3">
    <source>
        <dbReference type="SMART" id="SM01362"/>
    </source>
</evidence>
<name>A0ABQ7GLX1_DUNSA</name>
<evidence type="ECO:0000313" key="5">
    <source>
        <dbReference type="Proteomes" id="UP000815325"/>
    </source>
</evidence>
<dbReference type="PANTHER" id="PTHR12858">
    <property type="entry name" value="RIBOSOME BIOGENESIS PROTEIN"/>
    <property type="match status" value="1"/>
</dbReference>
<feature type="compositionally biased region" description="Gly residues" evidence="2">
    <location>
        <begin position="91"/>
        <end position="103"/>
    </location>
</feature>